<sequence length="238" mass="27577">MVTVDGNSVTEMGRERVDRYKVKFSLLDERDINLVQQYAFEARLEIDRNGNGAAVYAWCFDINRGRSSGQFVHSMLWERYCGGVAPGWRIIHMNGITVDNRIENLALVPDRPRGQGPPTPVELEAERETRERDRDPATSIYWRAMQQLPADNVESTSTIIRVPLDGIGDLSEDECIYFECRNPPCTRIERELREFSICGRCQTARYCGTSCQQRDWPVHKKSCRERKRFMLGERPPER</sequence>
<feature type="region of interest" description="Disordered" evidence="5">
    <location>
        <begin position="109"/>
        <end position="134"/>
    </location>
</feature>
<gene>
    <name evidence="7" type="primary">Zmynd19_0</name>
    <name evidence="7" type="ORF">FJT64_015293</name>
</gene>
<dbReference type="PANTHER" id="PTHR46831">
    <property type="entry name" value="ZINC FINGER MYND DOMAIN-CONTAINING PROTEIN 19"/>
    <property type="match status" value="1"/>
</dbReference>
<dbReference type="PROSITE" id="PS50865">
    <property type="entry name" value="ZF_MYND_2"/>
    <property type="match status" value="1"/>
</dbReference>
<dbReference type="OrthoDB" id="2951111at2759"/>
<keyword evidence="2 4" id="KW-0863">Zinc-finger</keyword>
<dbReference type="Pfam" id="PF13392">
    <property type="entry name" value="HNH_3"/>
    <property type="match status" value="1"/>
</dbReference>
<evidence type="ECO:0000313" key="7">
    <source>
        <dbReference type="EMBL" id="KAF0314241.1"/>
    </source>
</evidence>
<dbReference type="GO" id="GO:0016020">
    <property type="term" value="C:membrane"/>
    <property type="evidence" value="ECO:0007669"/>
    <property type="project" value="TreeGrafter"/>
</dbReference>
<keyword evidence="3" id="KW-0862">Zinc</keyword>
<dbReference type="InterPro" id="IPR003615">
    <property type="entry name" value="HNH_nuc"/>
</dbReference>
<dbReference type="InterPro" id="IPR032978">
    <property type="entry name" value="ZMYND19"/>
</dbReference>
<dbReference type="GO" id="GO:0008270">
    <property type="term" value="F:zinc ion binding"/>
    <property type="evidence" value="ECO:0007669"/>
    <property type="project" value="UniProtKB-KW"/>
</dbReference>
<dbReference type="Gene3D" id="3.90.75.20">
    <property type="match status" value="1"/>
</dbReference>
<reference evidence="7 8" key="1">
    <citation type="submission" date="2019-07" db="EMBL/GenBank/DDBJ databases">
        <title>Draft genome assembly of a fouling barnacle, Amphibalanus amphitrite (Darwin, 1854): The first reference genome for Thecostraca.</title>
        <authorList>
            <person name="Kim W."/>
        </authorList>
    </citation>
    <scope>NUCLEOTIDE SEQUENCE [LARGE SCALE GENOMIC DNA]</scope>
    <source>
        <strain evidence="7">SNU_AA5</strain>
        <tissue evidence="7">Soma without cirri and trophi</tissue>
    </source>
</reference>
<dbReference type="GO" id="GO:0045202">
    <property type="term" value="C:synapse"/>
    <property type="evidence" value="ECO:0007669"/>
    <property type="project" value="TreeGrafter"/>
</dbReference>
<evidence type="ECO:0000256" key="5">
    <source>
        <dbReference type="SAM" id="MobiDB-lite"/>
    </source>
</evidence>
<evidence type="ECO:0000256" key="3">
    <source>
        <dbReference type="ARBA" id="ARBA00022833"/>
    </source>
</evidence>
<evidence type="ECO:0000256" key="1">
    <source>
        <dbReference type="ARBA" id="ARBA00022723"/>
    </source>
</evidence>
<protein>
    <submittedName>
        <fullName evidence="7">Zinc finger MYND domain-containing protein 19</fullName>
    </submittedName>
</protein>
<dbReference type="EMBL" id="VIIS01000038">
    <property type="protein sequence ID" value="KAF0314241.1"/>
    <property type="molecule type" value="Genomic_DNA"/>
</dbReference>
<accession>A0A6A4XH28</accession>
<name>A0A6A4XH28_AMPAM</name>
<dbReference type="GO" id="GO:0005737">
    <property type="term" value="C:cytoplasm"/>
    <property type="evidence" value="ECO:0007669"/>
    <property type="project" value="TreeGrafter"/>
</dbReference>
<dbReference type="PANTHER" id="PTHR46831:SF1">
    <property type="entry name" value="ZINC FINGER MYND DOMAIN-CONTAINING PROTEIN 19"/>
    <property type="match status" value="1"/>
</dbReference>
<evidence type="ECO:0000256" key="4">
    <source>
        <dbReference type="PROSITE-ProRule" id="PRU00134"/>
    </source>
</evidence>
<comment type="caution">
    <text evidence="7">The sequence shown here is derived from an EMBL/GenBank/DDBJ whole genome shotgun (WGS) entry which is preliminary data.</text>
</comment>
<evidence type="ECO:0000259" key="6">
    <source>
        <dbReference type="PROSITE" id="PS50865"/>
    </source>
</evidence>
<evidence type="ECO:0000256" key="2">
    <source>
        <dbReference type="ARBA" id="ARBA00022771"/>
    </source>
</evidence>
<dbReference type="InterPro" id="IPR002893">
    <property type="entry name" value="Znf_MYND"/>
</dbReference>
<feature type="domain" description="MYND-type" evidence="6">
    <location>
        <begin position="185"/>
        <end position="223"/>
    </location>
</feature>
<evidence type="ECO:0000313" key="8">
    <source>
        <dbReference type="Proteomes" id="UP000440578"/>
    </source>
</evidence>
<dbReference type="SUPFAM" id="SSF144232">
    <property type="entry name" value="HIT/MYND zinc finger-like"/>
    <property type="match status" value="1"/>
</dbReference>
<keyword evidence="8" id="KW-1185">Reference proteome</keyword>
<feature type="compositionally biased region" description="Basic and acidic residues" evidence="5">
    <location>
        <begin position="124"/>
        <end position="134"/>
    </location>
</feature>
<organism evidence="7 8">
    <name type="scientific">Amphibalanus amphitrite</name>
    <name type="common">Striped barnacle</name>
    <name type="synonym">Balanus amphitrite</name>
    <dbReference type="NCBI Taxonomy" id="1232801"/>
    <lineage>
        <taxon>Eukaryota</taxon>
        <taxon>Metazoa</taxon>
        <taxon>Ecdysozoa</taxon>
        <taxon>Arthropoda</taxon>
        <taxon>Crustacea</taxon>
        <taxon>Multicrustacea</taxon>
        <taxon>Cirripedia</taxon>
        <taxon>Thoracica</taxon>
        <taxon>Thoracicalcarea</taxon>
        <taxon>Balanomorpha</taxon>
        <taxon>Balanoidea</taxon>
        <taxon>Balanidae</taxon>
        <taxon>Amphibalaninae</taxon>
        <taxon>Amphibalanus</taxon>
    </lineage>
</organism>
<dbReference type="Proteomes" id="UP000440578">
    <property type="component" value="Unassembled WGS sequence"/>
</dbReference>
<keyword evidence="1" id="KW-0479">Metal-binding</keyword>
<dbReference type="Pfam" id="PF01753">
    <property type="entry name" value="zf-MYND"/>
    <property type="match status" value="1"/>
</dbReference>
<dbReference type="SUPFAM" id="SSF54060">
    <property type="entry name" value="His-Me finger endonucleases"/>
    <property type="match status" value="1"/>
</dbReference>
<dbReference type="InterPro" id="IPR044925">
    <property type="entry name" value="His-Me_finger_sf"/>
</dbReference>
<dbReference type="AlphaFoldDB" id="A0A6A4XH28"/>
<dbReference type="Gene3D" id="6.10.140.2220">
    <property type="match status" value="1"/>
</dbReference>
<proteinExistence type="predicted"/>